<dbReference type="Proteomes" id="UP000093412">
    <property type="component" value="Unassembled WGS sequence"/>
</dbReference>
<sequence length="108" mass="11814">MTWIKATNGNVFELDDEDLVERYADRNGFESYDHDPRETPEDGEGELEGDPEQGDPEDGDTSPSPAAPHGNAAREKWVAHAEALGFEVPEDATREDIKTLVASTAQGE</sequence>
<gene>
    <name evidence="2" type="ORF">OERS_22630</name>
</gene>
<evidence type="ECO:0008006" key="4">
    <source>
        <dbReference type="Google" id="ProtNLM"/>
    </source>
</evidence>
<comment type="caution">
    <text evidence="2">The sequence shown here is derived from an EMBL/GenBank/DDBJ whole genome shotgun (WGS) entry which is preliminary data.</text>
</comment>
<feature type="compositionally biased region" description="Basic and acidic residues" evidence="1">
    <location>
        <begin position="25"/>
        <end position="40"/>
    </location>
</feature>
<evidence type="ECO:0000313" key="3">
    <source>
        <dbReference type="Proteomes" id="UP000093412"/>
    </source>
</evidence>
<dbReference type="RefSeq" id="WP_068625811.1">
    <property type="nucleotide sequence ID" value="NZ_MAQA01000024.1"/>
</dbReference>
<reference evidence="2 3" key="1">
    <citation type="submission" date="2016-06" db="EMBL/GenBank/DDBJ databases">
        <title>Genome sequence of Oerskovia enterophila DSM 43852.</title>
        <authorList>
            <person name="Poehlein A."/>
            <person name="Jag V."/>
            <person name="Bengelsdorf F.R."/>
            <person name="Daniel R."/>
            <person name="Duerre P."/>
        </authorList>
    </citation>
    <scope>NUCLEOTIDE SEQUENCE [LARGE SCALE GENOMIC DNA]</scope>
    <source>
        <strain evidence="2 3">DSM 43852</strain>
    </source>
</reference>
<organism evidence="2 3">
    <name type="scientific">Oerskovia enterophila</name>
    <dbReference type="NCBI Taxonomy" id="43678"/>
    <lineage>
        <taxon>Bacteria</taxon>
        <taxon>Bacillati</taxon>
        <taxon>Actinomycetota</taxon>
        <taxon>Actinomycetes</taxon>
        <taxon>Micrococcales</taxon>
        <taxon>Cellulomonadaceae</taxon>
        <taxon>Oerskovia</taxon>
    </lineage>
</organism>
<feature type="compositionally biased region" description="Acidic residues" evidence="1">
    <location>
        <begin position="41"/>
        <end position="60"/>
    </location>
</feature>
<dbReference type="EMBL" id="MAQA01000024">
    <property type="protein sequence ID" value="OCI31053.1"/>
    <property type="molecule type" value="Genomic_DNA"/>
</dbReference>
<accession>A0ABX2Y3B9</accession>
<feature type="region of interest" description="Disordered" evidence="1">
    <location>
        <begin position="25"/>
        <end position="76"/>
    </location>
</feature>
<evidence type="ECO:0000256" key="1">
    <source>
        <dbReference type="SAM" id="MobiDB-lite"/>
    </source>
</evidence>
<name>A0ABX2Y3B9_9CELL</name>
<evidence type="ECO:0000313" key="2">
    <source>
        <dbReference type="EMBL" id="OCI31053.1"/>
    </source>
</evidence>
<keyword evidence="3" id="KW-1185">Reference proteome</keyword>
<protein>
    <recommendedName>
        <fullName evidence="4">Lsr2</fullName>
    </recommendedName>
</protein>
<proteinExistence type="predicted"/>